<proteinExistence type="predicted"/>
<dbReference type="GO" id="GO:0003677">
    <property type="term" value="F:DNA binding"/>
    <property type="evidence" value="ECO:0007669"/>
    <property type="project" value="InterPro"/>
</dbReference>
<dbReference type="NCBIfam" id="NF033520">
    <property type="entry name" value="transpos_IS982"/>
    <property type="match status" value="1"/>
</dbReference>
<protein>
    <submittedName>
        <fullName evidence="2">IS982 family transposase</fullName>
    </submittedName>
</protein>
<comment type="caution">
    <text evidence="2">The sequence shown here is derived from an EMBL/GenBank/DDBJ whole genome shotgun (WGS) entry which is preliminary data.</text>
</comment>
<gene>
    <name evidence="2" type="ORF">DWW24_21830</name>
</gene>
<name>A0A412VZI7_9BACT</name>
<accession>A0A412VZI7</accession>
<dbReference type="GO" id="GO:0004803">
    <property type="term" value="F:transposase activity"/>
    <property type="evidence" value="ECO:0007669"/>
    <property type="project" value="InterPro"/>
</dbReference>
<evidence type="ECO:0000259" key="1">
    <source>
        <dbReference type="Pfam" id="PF01609"/>
    </source>
</evidence>
<organism evidence="2 3">
    <name type="scientific">Odoribacter splanchnicus</name>
    <dbReference type="NCBI Taxonomy" id="28118"/>
    <lineage>
        <taxon>Bacteria</taxon>
        <taxon>Pseudomonadati</taxon>
        <taxon>Bacteroidota</taxon>
        <taxon>Bacteroidia</taxon>
        <taxon>Bacteroidales</taxon>
        <taxon>Odoribacteraceae</taxon>
        <taxon>Odoribacter</taxon>
    </lineage>
</organism>
<dbReference type="Proteomes" id="UP000283426">
    <property type="component" value="Unassembled WGS sequence"/>
</dbReference>
<dbReference type="InterPro" id="IPR002559">
    <property type="entry name" value="Transposase_11"/>
</dbReference>
<reference evidence="2 3" key="1">
    <citation type="submission" date="2018-08" db="EMBL/GenBank/DDBJ databases">
        <title>A genome reference for cultivated species of the human gut microbiota.</title>
        <authorList>
            <person name="Zou Y."/>
            <person name="Xue W."/>
            <person name="Luo G."/>
        </authorList>
    </citation>
    <scope>NUCLEOTIDE SEQUENCE [LARGE SCALE GENOMIC DNA]</scope>
    <source>
        <strain evidence="2 3">AF14-6AC</strain>
    </source>
</reference>
<sequence length="325" mass="37340">MTNERLCIFLVFSNLIASKLLSSNRRMHNFIEKFTKINDICKKFAGNRVNEHGNVSRRGVIPTFSDLEVIALSLTAEAFGYDSENNLFKRLAESPEHIPNLISRRQFNVRRKLTACLAEDIRRDIAKSIDGGENVFVIDSKPVKVCQLARAKRCVMGNDNPQSAPSKGFCASQQMYYYGYKLHAICGISGVIHSYDITAANVHDIHYLDDAKWDYHDCLMLGDKGYLSAEVQQDLFETAHIKLEVPYRLNQKNWRNPSWAYRRFRKRIETVFSQLNDQFMMVRNYAKQTGGLFTRTAAKIAAMTVLQYINFCNHRKIGLVKDALF</sequence>
<dbReference type="RefSeq" id="WP_009598283.1">
    <property type="nucleotide sequence ID" value="NZ_QRYW01000084.1"/>
</dbReference>
<dbReference type="GO" id="GO:0006313">
    <property type="term" value="P:DNA transposition"/>
    <property type="evidence" value="ECO:0007669"/>
    <property type="project" value="InterPro"/>
</dbReference>
<evidence type="ECO:0000313" key="2">
    <source>
        <dbReference type="EMBL" id="RGV15565.1"/>
    </source>
</evidence>
<evidence type="ECO:0000313" key="3">
    <source>
        <dbReference type="Proteomes" id="UP000283426"/>
    </source>
</evidence>
<dbReference type="EMBL" id="QRYW01000084">
    <property type="protein sequence ID" value="RGV15565.1"/>
    <property type="molecule type" value="Genomic_DNA"/>
</dbReference>
<feature type="domain" description="Transposase IS4-like" evidence="1">
    <location>
        <begin position="131"/>
        <end position="299"/>
    </location>
</feature>
<dbReference type="AlphaFoldDB" id="A0A412VZI7"/>
<dbReference type="Pfam" id="PF01609">
    <property type="entry name" value="DDE_Tnp_1"/>
    <property type="match status" value="1"/>
</dbReference>